<feature type="transmembrane region" description="Helical" evidence="8">
    <location>
        <begin position="248"/>
        <end position="270"/>
    </location>
</feature>
<evidence type="ECO:0000313" key="10">
    <source>
        <dbReference type="Proteomes" id="UP000186817"/>
    </source>
</evidence>
<feature type="transmembrane region" description="Helical" evidence="8">
    <location>
        <begin position="66"/>
        <end position="85"/>
    </location>
</feature>
<feature type="transmembrane region" description="Helical" evidence="8">
    <location>
        <begin position="437"/>
        <end position="455"/>
    </location>
</feature>
<keyword evidence="6 8" id="KW-0472">Membrane</keyword>
<dbReference type="AlphaFoldDB" id="A0A1Q9DJE5"/>
<keyword evidence="3" id="KW-1003">Cell membrane</keyword>
<dbReference type="InterPro" id="IPR044566">
    <property type="entry name" value="RMV1-like"/>
</dbReference>
<evidence type="ECO:0000256" key="1">
    <source>
        <dbReference type="ARBA" id="ARBA00004651"/>
    </source>
</evidence>
<evidence type="ECO:0000256" key="6">
    <source>
        <dbReference type="ARBA" id="ARBA00023136"/>
    </source>
</evidence>
<keyword evidence="5 8" id="KW-1133">Transmembrane helix</keyword>
<dbReference type="PANTHER" id="PTHR45826">
    <property type="entry name" value="POLYAMINE TRANSPORTER PUT1"/>
    <property type="match status" value="1"/>
</dbReference>
<evidence type="ECO:0000256" key="8">
    <source>
        <dbReference type="SAM" id="Phobius"/>
    </source>
</evidence>
<sequence length="678" mass="71817">MPLPTSDICNMKKQASNGGSAPLLGDAKPTGLREVLGTRALVGMIFFEVAGGPYGAEPVIRKGGPLLAILGFLLIPLIWSLPIAVMTAELCSHDPHVGGKIHFVHKCWGPWVGWMNGWFNAVSNVFDVATLPAMALGYLEVLIGTTLSATQRWWTSFVLVAAAVVTNVAGVEIVGDVSYVLCIVVCLPSLVLVLIGTPELADFPAQADMQEVMWLHFLTSLMWNTSGFDDAGASAAEVRAPAKIYPKALGISVALVTALYVLPLSVGVAVDSAPERWHDGFLATVGERLGGAPLGFALSLAGFASSVAQLNALLCTSVREIICMAEQPGQPVPACLGTVHPKLQTPHIGTVLFGLVLTLTLQYHFVELIAATVIFDCVSFIIQFATWIRFRWETPADENEAAFRLPVGFTGVLLWSSGPVLLSALVLFLTLSMGGPALYGTILAFVVGEALYLAYAAKRRWVRFACDALAQGIALEAQKGGLNAQAPCESLAALRRLGALALVAKRCEELAGVIEEGADGAEGDGDPETVLWSVLRLIDSLLTVMACSDSEATVALAAALAALRAAQRPEAQVEALEVISTLFEGEAQSAADTDSRLLRQASESLKSDADVVEKLVLLLPDLDEDSQGVALMALVLLQSARPEDVQNHAEAIQEAMASFSKTQLEDAGVRPAFLQSLV</sequence>
<dbReference type="GO" id="GO:0015203">
    <property type="term" value="F:polyamine transmembrane transporter activity"/>
    <property type="evidence" value="ECO:0007669"/>
    <property type="project" value="UniProtKB-ARBA"/>
</dbReference>
<feature type="transmembrane region" description="Helical" evidence="8">
    <location>
        <begin position="290"/>
        <end position="314"/>
    </location>
</feature>
<feature type="transmembrane region" description="Helical" evidence="8">
    <location>
        <begin position="402"/>
        <end position="431"/>
    </location>
</feature>
<accession>A0A1Q9DJE5</accession>
<proteinExistence type="inferred from homology"/>
<organism evidence="9 10">
    <name type="scientific">Symbiodinium microadriaticum</name>
    <name type="common">Dinoflagellate</name>
    <name type="synonym">Zooxanthella microadriatica</name>
    <dbReference type="NCBI Taxonomy" id="2951"/>
    <lineage>
        <taxon>Eukaryota</taxon>
        <taxon>Sar</taxon>
        <taxon>Alveolata</taxon>
        <taxon>Dinophyceae</taxon>
        <taxon>Suessiales</taxon>
        <taxon>Symbiodiniaceae</taxon>
        <taxon>Symbiodinium</taxon>
    </lineage>
</organism>
<comment type="subcellular location">
    <subcellularLocation>
        <location evidence="1">Cell membrane</location>
        <topology evidence="1">Multi-pass membrane protein</topology>
    </subcellularLocation>
</comment>
<dbReference type="EMBL" id="LSRX01000510">
    <property type="protein sequence ID" value="OLP95266.1"/>
    <property type="molecule type" value="Genomic_DNA"/>
</dbReference>
<evidence type="ECO:0000256" key="3">
    <source>
        <dbReference type="ARBA" id="ARBA00022475"/>
    </source>
</evidence>
<keyword evidence="2" id="KW-0813">Transport</keyword>
<comment type="similarity">
    <text evidence="7">Belongs to the amino acid-polyamine-organocation (APC) superfamily. Polyamine:cation symporter (PHS) (TC 2.A.3.12) family.</text>
</comment>
<dbReference type="GO" id="GO:0005886">
    <property type="term" value="C:plasma membrane"/>
    <property type="evidence" value="ECO:0007669"/>
    <property type="project" value="UniProtKB-SubCell"/>
</dbReference>
<keyword evidence="10" id="KW-1185">Reference proteome</keyword>
<keyword evidence="4 8" id="KW-0812">Transmembrane</keyword>
<dbReference type="Proteomes" id="UP000186817">
    <property type="component" value="Unassembled WGS sequence"/>
</dbReference>
<dbReference type="InterPro" id="IPR016024">
    <property type="entry name" value="ARM-type_fold"/>
</dbReference>
<evidence type="ECO:0000256" key="2">
    <source>
        <dbReference type="ARBA" id="ARBA00022448"/>
    </source>
</evidence>
<dbReference type="Gene3D" id="1.20.1740.10">
    <property type="entry name" value="Amino acid/polyamine transporter I"/>
    <property type="match status" value="1"/>
</dbReference>
<protein>
    <submittedName>
        <fullName evidence="9">Putative polyamine transporter</fullName>
    </submittedName>
</protein>
<comment type="caution">
    <text evidence="9">The sequence shown here is derived from an EMBL/GenBank/DDBJ whole genome shotgun (WGS) entry which is preliminary data.</text>
</comment>
<feature type="transmembrane region" description="Helical" evidence="8">
    <location>
        <begin position="177"/>
        <end position="196"/>
    </location>
</feature>
<feature type="transmembrane region" description="Helical" evidence="8">
    <location>
        <begin position="153"/>
        <end position="171"/>
    </location>
</feature>
<evidence type="ECO:0000256" key="5">
    <source>
        <dbReference type="ARBA" id="ARBA00022989"/>
    </source>
</evidence>
<dbReference type="Pfam" id="PF13520">
    <property type="entry name" value="AA_permease_2"/>
    <property type="match status" value="1"/>
</dbReference>
<reference evidence="9 10" key="1">
    <citation type="submission" date="2016-02" db="EMBL/GenBank/DDBJ databases">
        <title>Genome analysis of coral dinoflagellate symbionts highlights evolutionary adaptations to a symbiotic lifestyle.</title>
        <authorList>
            <person name="Aranda M."/>
            <person name="Li Y."/>
            <person name="Liew Y.J."/>
            <person name="Baumgarten S."/>
            <person name="Simakov O."/>
            <person name="Wilson M."/>
            <person name="Piel J."/>
            <person name="Ashoor H."/>
            <person name="Bougouffa S."/>
            <person name="Bajic V.B."/>
            <person name="Ryu T."/>
            <person name="Ravasi T."/>
            <person name="Bayer T."/>
            <person name="Micklem G."/>
            <person name="Kim H."/>
            <person name="Bhak J."/>
            <person name="Lajeunesse T.C."/>
            <person name="Voolstra C.R."/>
        </authorList>
    </citation>
    <scope>NUCLEOTIDE SEQUENCE [LARGE SCALE GENOMIC DNA]</scope>
    <source>
        <strain evidence="9 10">CCMP2467</strain>
    </source>
</reference>
<feature type="transmembrane region" description="Helical" evidence="8">
    <location>
        <begin position="118"/>
        <end position="141"/>
    </location>
</feature>
<name>A0A1Q9DJE5_SYMMI</name>
<evidence type="ECO:0000256" key="4">
    <source>
        <dbReference type="ARBA" id="ARBA00022692"/>
    </source>
</evidence>
<dbReference type="InterPro" id="IPR002293">
    <property type="entry name" value="AA/rel_permease1"/>
</dbReference>
<gene>
    <name evidence="9" type="ORF">AK812_SmicGene22613</name>
</gene>
<evidence type="ECO:0000256" key="7">
    <source>
        <dbReference type="ARBA" id="ARBA00024041"/>
    </source>
</evidence>
<feature type="transmembrane region" description="Helical" evidence="8">
    <location>
        <begin position="371"/>
        <end position="390"/>
    </location>
</feature>
<evidence type="ECO:0000313" key="9">
    <source>
        <dbReference type="EMBL" id="OLP95266.1"/>
    </source>
</evidence>
<dbReference type="SUPFAM" id="SSF48371">
    <property type="entry name" value="ARM repeat"/>
    <property type="match status" value="1"/>
</dbReference>
<dbReference type="PANTHER" id="PTHR45826:SF2">
    <property type="entry name" value="AMINO ACID TRANSPORTER"/>
    <property type="match status" value="1"/>
</dbReference>
<dbReference type="OrthoDB" id="5982228at2759"/>
<dbReference type="OMA" id="AALTYMN"/>